<dbReference type="HOGENOM" id="CLU_107248_3_0_2"/>
<dbReference type="KEGG" id="tne:Tneu_1197"/>
<keyword evidence="5" id="KW-1185">Reference proteome</keyword>
<dbReference type="GO" id="GO:0003735">
    <property type="term" value="F:structural constituent of ribosome"/>
    <property type="evidence" value="ECO:0007669"/>
    <property type="project" value="InterPro"/>
</dbReference>
<protein>
    <recommendedName>
        <fullName evidence="3">Small ribosomal subunit protein eS24</fullName>
    </recommendedName>
</protein>
<evidence type="ECO:0000313" key="5">
    <source>
        <dbReference type="Proteomes" id="UP000001694"/>
    </source>
</evidence>
<dbReference type="Proteomes" id="UP000001694">
    <property type="component" value="Chromosome"/>
</dbReference>
<dbReference type="Gene3D" id="3.30.70.3370">
    <property type="match status" value="1"/>
</dbReference>
<evidence type="ECO:0000256" key="3">
    <source>
        <dbReference type="HAMAP-Rule" id="MF_00545"/>
    </source>
</evidence>
<dbReference type="GO" id="GO:0005840">
    <property type="term" value="C:ribosome"/>
    <property type="evidence" value="ECO:0007669"/>
    <property type="project" value="UniProtKB-KW"/>
</dbReference>
<evidence type="ECO:0000313" key="4">
    <source>
        <dbReference type="EMBL" id="ACB40125.1"/>
    </source>
</evidence>
<reference evidence="4" key="1">
    <citation type="submission" date="2008-03" db="EMBL/GenBank/DDBJ databases">
        <title>Complete sequence of Thermoproteus neutrophilus V24Sta.</title>
        <authorList>
            <consortium name="US DOE Joint Genome Institute"/>
            <person name="Copeland A."/>
            <person name="Lucas S."/>
            <person name="Lapidus A."/>
            <person name="Glavina del Rio T."/>
            <person name="Dalin E."/>
            <person name="Tice H."/>
            <person name="Bruce D."/>
            <person name="Goodwin L."/>
            <person name="Pitluck S."/>
            <person name="Sims D."/>
            <person name="Brettin T."/>
            <person name="Detter J.C."/>
            <person name="Han C."/>
            <person name="Kuske C.R."/>
            <person name="Schmutz J."/>
            <person name="Larimer F."/>
            <person name="Land M."/>
            <person name="Hauser L."/>
            <person name="Kyrpides N."/>
            <person name="Mikhailova N."/>
            <person name="Biddle J.F."/>
            <person name="Zhang Z."/>
            <person name="Fitz-Gibbon S.T."/>
            <person name="Lowe T.M."/>
            <person name="Saltikov C."/>
            <person name="House C.H."/>
            <person name="Richardson P."/>
        </authorList>
    </citation>
    <scope>NUCLEOTIDE SEQUENCE [LARGE SCALE GENOMIC DNA]</scope>
    <source>
        <strain evidence="4">V24Sta</strain>
    </source>
</reference>
<comment type="similarity">
    <text evidence="3">Belongs to the eukaryotic ribosomal protein eS24 family.</text>
</comment>
<dbReference type="EMBL" id="CP001014">
    <property type="protein sequence ID" value="ACB40125.1"/>
    <property type="molecule type" value="Genomic_DNA"/>
</dbReference>
<keyword evidence="2 3" id="KW-0687">Ribonucleoprotein</keyword>
<proteinExistence type="inferred from homology"/>
<dbReference type="InterPro" id="IPR053709">
    <property type="entry name" value="eRP_eS24_sf"/>
</dbReference>
<dbReference type="SUPFAM" id="SSF54189">
    <property type="entry name" value="Ribosomal proteins S24e, L23 and L15e"/>
    <property type="match status" value="1"/>
</dbReference>
<dbReference type="eggNOG" id="arCOG04182">
    <property type="taxonomic scope" value="Archaea"/>
</dbReference>
<dbReference type="GO" id="GO:0006412">
    <property type="term" value="P:translation"/>
    <property type="evidence" value="ECO:0007669"/>
    <property type="project" value="UniProtKB-UniRule"/>
</dbReference>
<dbReference type="Pfam" id="PF01282">
    <property type="entry name" value="Ribosomal_S24e"/>
    <property type="match status" value="1"/>
</dbReference>
<evidence type="ECO:0000256" key="2">
    <source>
        <dbReference type="ARBA" id="ARBA00023274"/>
    </source>
</evidence>
<evidence type="ECO:0000256" key="1">
    <source>
        <dbReference type="ARBA" id="ARBA00022980"/>
    </source>
</evidence>
<dbReference type="HAMAP" id="MF_00545">
    <property type="entry name" value="Ribosomal_eS24"/>
    <property type="match status" value="1"/>
</dbReference>
<organism evidence="4 5">
    <name type="scientific">Pyrobaculum neutrophilum (strain DSM 2338 / JCM 9278 / NBRC 100436 / V24Sta)</name>
    <name type="common">Thermoproteus neutrophilus</name>
    <dbReference type="NCBI Taxonomy" id="444157"/>
    <lineage>
        <taxon>Archaea</taxon>
        <taxon>Thermoproteota</taxon>
        <taxon>Thermoprotei</taxon>
        <taxon>Thermoproteales</taxon>
        <taxon>Thermoproteaceae</taxon>
        <taxon>Pyrobaculum</taxon>
    </lineage>
</organism>
<dbReference type="InterPro" id="IPR012678">
    <property type="entry name" value="Ribosomal_uL23/eL15/eS24_sf"/>
</dbReference>
<name>B1Y8P6_PYRNV</name>
<accession>B1Y8P6</accession>
<gene>
    <name evidence="3" type="primary">rps24e</name>
    <name evidence="4" type="ordered locus">Tneu_1197</name>
</gene>
<dbReference type="InterPro" id="IPR001976">
    <property type="entry name" value="Ribosomal_eS24"/>
</dbReference>
<dbReference type="GO" id="GO:1990904">
    <property type="term" value="C:ribonucleoprotein complex"/>
    <property type="evidence" value="ECO:0007669"/>
    <property type="project" value="UniProtKB-KW"/>
</dbReference>
<dbReference type="PANTHER" id="PTHR10496">
    <property type="entry name" value="40S RIBOSOMAL PROTEIN S24"/>
    <property type="match status" value="1"/>
</dbReference>
<sequence length="135" mass="15354">MGAVKFINTALFHPVSAPAFNIVSVRENKLLGRRELVVEALHREASTPTRQSVREWVAQQLGVDVVNVLVRKIKTEFGVGRSIAEVHVYSDSKLARAVEPLYVLARNLGEEGKKLVEEAKKRRSARREKRRKRKK</sequence>
<dbReference type="AlphaFoldDB" id="B1Y8P6"/>
<dbReference type="STRING" id="444157.Tneu_1197"/>
<keyword evidence="1 3" id="KW-0689">Ribosomal protein</keyword>